<accession>A0ABR0EKK5</accession>
<reference evidence="1 2" key="1">
    <citation type="journal article" date="2023" name="G3 (Bethesda)">
        <title>A chromosome-level genome assembly of Zasmidium syzygii isolated from banana leaves.</title>
        <authorList>
            <person name="van Westerhoven A.C."/>
            <person name="Mehrabi R."/>
            <person name="Talebi R."/>
            <person name="Steentjes M.B.F."/>
            <person name="Corcolon B."/>
            <person name="Chong P.A."/>
            <person name="Kema G.H.J."/>
            <person name="Seidl M.F."/>
        </authorList>
    </citation>
    <scope>NUCLEOTIDE SEQUENCE [LARGE SCALE GENOMIC DNA]</scope>
    <source>
        <strain evidence="1 2">P124</strain>
    </source>
</reference>
<protein>
    <submittedName>
        <fullName evidence="1">Uncharacterized protein</fullName>
    </submittedName>
</protein>
<comment type="caution">
    <text evidence="1">The sequence shown here is derived from an EMBL/GenBank/DDBJ whole genome shotgun (WGS) entry which is preliminary data.</text>
</comment>
<keyword evidence="2" id="KW-1185">Reference proteome</keyword>
<organism evidence="1 2">
    <name type="scientific">Zasmidium cellare</name>
    <name type="common">Wine cellar mold</name>
    <name type="synonym">Racodium cellare</name>
    <dbReference type="NCBI Taxonomy" id="395010"/>
    <lineage>
        <taxon>Eukaryota</taxon>
        <taxon>Fungi</taxon>
        <taxon>Dikarya</taxon>
        <taxon>Ascomycota</taxon>
        <taxon>Pezizomycotina</taxon>
        <taxon>Dothideomycetes</taxon>
        <taxon>Dothideomycetidae</taxon>
        <taxon>Mycosphaerellales</taxon>
        <taxon>Mycosphaerellaceae</taxon>
        <taxon>Zasmidium</taxon>
    </lineage>
</organism>
<evidence type="ECO:0000313" key="2">
    <source>
        <dbReference type="Proteomes" id="UP001305779"/>
    </source>
</evidence>
<proteinExistence type="predicted"/>
<evidence type="ECO:0000313" key="1">
    <source>
        <dbReference type="EMBL" id="KAK4501790.1"/>
    </source>
</evidence>
<gene>
    <name evidence="1" type="ORF">PRZ48_007599</name>
</gene>
<dbReference type="Proteomes" id="UP001305779">
    <property type="component" value="Unassembled WGS sequence"/>
</dbReference>
<dbReference type="EMBL" id="JAXOVC010000005">
    <property type="protein sequence ID" value="KAK4501790.1"/>
    <property type="molecule type" value="Genomic_DNA"/>
</dbReference>
<sequence>MEGKKSCDVPIVKQGSSTSSYDDMVREIYLLPAVEFYKHRLPDLALLKTILEDLRATRRSHLALDFTRYGPIKSKRRICLSHEEVGSIFGTVLRSGCEVAHIYVNETGFLGAALSKGNCSYEQLFEFSGRLQSVNITDLVSHDAPDWGLVSMASAATGLGGFSIRELGWCACPEIPATGGCQQALTITNPLLLSQANHALRWVSLSGVALHPSIFIAVLRSWMPTLTELSLCCVYIQARGNEWLEIFRCLHSSQILESFQTVGLVDDNRNSRLQDGTLAQGYVLLHESDGRNGDKLVLNGRQDVQEGLLLNIERGMHETFFYDDE</sequence>
<name>A0ABR0EKK5_ZASCE</name>